<dbReference type="EMBL" id="PUIV01000017">
    <property type="protein sequence ID" value="PWB93689.1"/>
    <property type="molecule type" value="Genomic_DNA"/>
</dbReference>
<evidence type="ECO:0000256" key="2">
    <source>
        <dbReference type="ARBA" id="ARBA00022827"/>
    </source>
</evidence>
<dbReference type="PROSITE" id="PS51387">
    <property type="entry name" value="FAD_PCMH"/>
    <property type="match status" value="1"/>
</dbReference>
<dbReference type="InterPro" id="IPR016166">
    <property type="entry name" value="FAD-bd_PCMH"/>
</dbReference>
<dbReference type="NCBIfam" id="NF008439">
    <property type="entry name" value="PRK11282.1"/>
    <property type="match status" value="1"/>
</dbReference>
<dbReference type="OrthoDB" id="9811557at2"/>
<dbReference type="InterPro" id="IPR006094">
    <property type="entry name" value="Oxid_FAD_bind_N"/>
</dbReference>
<evidence type="ECO:0000313" key="4">
    <source>
        <dbReference type="EMBL" id="PWB93689.1"/>
    </source>
</evidence>
<dbReference type="GO" id="GO:0071949">
    <property type="term" value="F:FAD binding"/>
    <property type="evidence" value="ECO:0007669"/>
    <property type="project" value="InterPro"/>
</dbReference>
<protein>
    <submittedName>
        <fullName evidence="4">Glycolate oxidase subunit GlcE</fullName>
    </submittedName>
</protein>
<feature type="domain" description="FAD-binding PCMH-type" evidence="3">
    <location>
        <begin position="1"/>
        <end position="181"/>
    </location>
</feature>
<keyword evidence="5" id="KW-1185">Reference proteome</keyword>
<dbReference type="Pfam" id="PF01565">
    <property type="entry name" value="FAD_binding_4"/>
    <property type="match status" value="1"/>
</dbReference>
<dbReference type="InterPro" id="IPR016164">
    <property type="entry name" value="FAD-linked_Oxase-like_C"/>
</dbReference>
<evidence type="ECO:0000259" key="3">
    <source>
        <dbReference type="PROSITE" id="PS51387"/>
    </source>
</evidence>
<accession>A0A2U1SQ07</accession>
<organism evidence="4 5">
    <name type="scientific">Methylosinus sporium</name>
    <dbReference type="NCBI Taxonomy" id="428"/>
    <lineage>
        <taxon>Bacteria</taxon>
        <taxon>Pseudomonadati</taxon>
        <taxon>Pseudomonadota</taxon>
        <taxon>Alphaproteobacteria</taxon>
        <taxon>Hyphomicrobiales</taxon>
        <taxon>Methylocystaceae</taxon>
        <taxon>Methylosinus</taxon>
    </lineage>
</organism>
<dbReference type="Proteomes" id="UP000245137">
    <property type="component" value="Unassembled WGS sequence"/>
</dbReference>
<proteinExistence type="predicted"/>
<dbReference type="InterPro" id="IPR016169">
    <property type="entry name" value="FAD-bd_PCMH_sub2"/>
</dbReference>
<dbReference type="SUPFAM" id="SSF56176">
    <property type="entry name" value="FAD-binding/transporter-associated domain-like"/>
    <property type="match status" value="1"/>
</dbReference>
<keyword evidence="1" id="KW-0285">Flavoprotein</keyword>
<dbReference type="Gene3D" id="3.30.465.10">
    <property type="match status" value="1"/>
</dbReference>
<dbReference type="GO" id="GO:0003824">
    <property type="term" value="F:catalytic activity"/>
    <property type="evidence" value="ECO:0007669"/>
    <property type="project" value="InterPro"/>
</dbReference>
<name>A0A2U1SQ07_METSR</name>
<sequence length="391" mass="41583">MRLTPRDEADVAEAIRAALARDAPLSIEGHGSKAALGRAVAHEHVLSLVGLSGVTLYEPQELVLTARAGTPLREIVALLDAQNQQLAFEPMDHAALLGGARDDATIGGVIAVNASGPRRIKAGAARDHLLGFRSVTGRGEIVKSGGRVMKNVTGYDLSKLVAGSYGTLAALTELTLKVLPKAETEETLLLSSLGAEKGLAALRKASGSPYEVSSLAYDPQGDAAALRLEGPPISVTTRRDDLARFLADFGGATSVLAADESRAFWSRLRDAEPIAGEGVIWRVSLAPTDGFAFVERLRGADAPLIAHFYDWAGGLVWLRLETAADAHATVIRAIVYALGGHATLIRADADIRARVDVFHPQPSALASLTRRVKEAFDPRFILERGRLRAEF</sequence>
<dbReference type="PANTHER" id="PTHR11748">
    <property type="entry name" value="D-LACTATE DEHYDROGENASE"/>
    <property type="match status" value="1"/>
</dbReference>
<reference evidence="4 5" key="1">
    <citation type="journal article" date="2018" name="Appl. Microbiol. Biotechnol.">
        <title>Co-cultivation of the strictly anaerobic methanogen Methanosarcina barkeri with aerobic methanotrophs in an oxygen-limited membrane bioreactor.</title>
        <authorList>
            <person name="In 't Zandt M.H."/>
            <person name="van den Bosch T.J.M."/>
            <person name="Rijkers R."/>
            <person name="van Kessel M.A.H.J."/>
            <person name="Jetten M.S.M."/>
            <person name="Welte C.U."/>
        </authorList>
    </citation>
    <scope>NUCLEOTIDE SEQUENCE [LARGE SCALE GENOMIC DNA]</scope>
    <source>
        <strain evidence="4 5">DSM 17706</strain>
    </source>
</reference>
<gene>
    <name evidence="4" type="ORF">C5689_11880</name>
</gene>
<evidence type="ECO:0000256" key="1">
    <source>
        <dbReference type="ARBA" id="ARBA00022630"/>
    </source>
</evidence>
<dbReference type="PANTHER" id="PTHR11748:SF103">
    <property type="entry name" value="GLYCOLATE OXIDASE SUBUNIT GLCE"/>
    <property type="match status" value="1"/>
</dbReference>
<dbReference type="AlphaFoldDB" id="A0A2U1SQ07"/>
<dbReference type="SUPFAM" id="SSF55103">
    <property type="entry name" value="FAD-linked oxidases, C-terminal domain"/>
    <property type="match status" value="1"/>
</dbReference>
<comment type="caution">
    <text evidence="4">The sequence shown here is derived from an EMBL/GenBank/DDBJ whole genome shotgun (WGS) entry which is preliminary data.</text>
</comment>
<dbReference type="RefSeq" id="WP_108917483.1">
    <property type="nucleotide sequence ID" value="NZ_BGJY01000009.1"/>
</dbReference>
<evidence type="ECO:0000313" key="5">
    <source>
        <dbReference type="Proteomes" id="UP000245137"/>
    </source>
</evidence>
<dbReference type="InterPro" id="IPR036318">
    <property type="entry name" value="FAD-bd_PCMH-like_sf"/>
</dbReference>
<keyword evidence="2" id="KW-0274">FAD</keyword>